<protein>
    <submittedName>
        <fullName evidence="1">Uncharacterized protein MANES_14G014600</fullName>
    </submittedName>
</protein>
<name>A0A2P2K1I0_RHIMU</name>
<proteinExistence type="predicted"/>
<accession>A0A2P2K1I0</accession>
<sequence>MLRLAKTKLYWWGFRNGAIFGSTQPASCSCCCCEIVQGTISGYSKGTDRDHISDKLVCATF</sequence>
<reference evidence="1" key="1">
    <citation type="submission" date="2018-02" db="EMBL/GenBank/DDBJ databases">
        <title>Rhizophora mucronata_Transcriptome.</title>
        <authorList>
            <person name="Meera S.P."/>
            <person name="Sreeshan A."/>
            <person name="Augustine A."/>
        </authorList>
    </citation>
    <scope>NUCLEOTIDE SEQUENCE</scope>
    <source>
        <tissue evidence="1">Leaf</tissue>
    </source>
</reference>
<dbReference type="AlphaFoldDB" id="A0A2P2K1I0"/>
<organism evidence="1">
    <name type="scientific">Rhizophora mucronata</name>
    <name type="common">Asiatic mangrove</name>
    <dbReference type="NCBI Taxonomy" id="61149"/>
    <lineage>
        <taxon>Eukaryota</taxon>
        <taxon>Viridiplantae</taxon>
        <taxon>Streptophyta</taxon>
        <taxon>Embryophyta</taxon>
        <taxon>Tracheophyta</taxon>
        <taxon>Spermatophyta</taxon>
        <taxon>Magnoliopsida</taxon>
        <taxon>eudicotyledons</taxon>
        <taxon>Gunneridae</taxon>
        <taxon>Pentapetalae</taxon>
        <taxon>rosids</taxon>
        <taxon>fabids</taxon>
        <taxon>Malpighiales</taxon>
        <taxon>Rhizophoraceae</taxon>
        <taxon>Rhizophora</taxon>
    </lineage>
</organism>
<dbReference type="PROSITE" id="PS51257">
    <property type="entry name" value="PROKAR_LIPOPROTEIN"/>
    <property type="match status" value="1"/>
</dbReference>
<dbReference type="EMBL" id="GGEC01019094">
    <property type="protein sequence ID" value="MBW99577.1"/>
    <property type="molecule type" value="Transcribed_RNA"/>
</dbReference>
<evidence type="ECO:0000313" key="1">
    <source>
        <dbReference type="EMBL" id="MBW99577.1"/>
    </source>
</evidence>